<feature type="transmembrane region" description="Helical" evidence="6">
    <location>
        <begin position="200"/>
        <end position="221"/>
    </location>
</feature>
<evidence type="ECO:0000313" key="7">
    <source>
        <dbReference type="EMBL" id="PGG97118.1"/>
    </source>
</evidence>
<protein>
    <recommendedName>
        <fullName evidence="9">Integral membrane protein</fullName>
    </recommendedName>
</protein>
<feature type="transmembrane region" description="Helical" evidence="6">
    <location>
        <begin position="160"/>
        <end position="180"/>
    </location>
</feature>
<evidence type="ECO:0000256" key="1">
    <source>
        <dbReference type="ARBA" id="ARBA00004127"/>
    </source>
</evidence>
<keyword evidence="8" id="KW-1185">Reference proteome</keyword>
<dbReference type="EMBL" id="PDNA01000333">
    <property type="protein sequence ID" value="PGG97118.1"/>
    <property type="molecule type" value="Genomic_DNA"/>
</dbReference>
<evidence type="ECO:0000313" key="8">
    <source>
        <dbReference type="Proteomes" id="UP000224634"/>
    </source>
</evidence>
<evidence type="ECO:0000256" key="2">
    <source>
        <dbReference type="ARBA" id="ARBA00022692"/>
    </source>
</evidence>
<dbReference type="Pfam" id="PF04750">
    <property type="entry name" value="Far-17a_AIG1"/>
    <property type="match status" value="1"/>
</dbReference>
<feature type="transmembrane region" description="Helical" evidence="6">
    <location>
        <begin position="60"/>
        <end position="85"/>
    </location>
</feature>
<keyword evidence="2 6" id="KW-0812">Transmembrane</keyword>
<gene>
    <name evidence="7" type="ORF">AJ80_09738</name>
</gene>
<evidence type="ECO:0000256" key="3">
    <source>
        <dbReference type="ARBA" id="ARBA00022989"/>
    </source>
</evidence>
<feature type="transmembrane region" description="Helical" evidence="6">
    <location>
        <begin position="128"/>
        <end position="153"/>
    </location>
</feature>
<comment type="subcellular location">
    <subcellularLocation>
        <location evidence="1">Endomembrane system</location>
        <topology evidence="1">Multi-pass membrane protein</topology>
    </subcellularLocation>
</comment>
<keyword evidence="3 6" id="KW-1133">Transmembrane helix</keyword>
<proteinExistence type="predicted"/>
<evidence type="ECO:0000256" key="5">
    <source>
        <dbReference type="SAM" id="MobiDB-lite"/>
    </source>
</evidence>
<comment type="caution">
    <text evidence="7">The sequence shown here is derived from an EMBL/GenBank/DDBJ whole genome shotgun (WGS) entry which is preliminary data.</text>
</comment>
<feature type="region of interest" description="Disordered" evidence="5">
    <location>
        <begin position="1"/>
        <end position="21"/>
    </location>
</feature>
<evidence type="ECO:0000256" key="6">
    <source>
        <dbReference type="SAM" id="Phobius"/>
    </source>
</evidence>
<dbReference type="GO" id="GO:0016020">
    <property type="term" value="C:membrane"/>
    <property type="evidence" value="ECO:0007669"/>
    <property type="project" value="InterPro"/>
</dbReference>
<dbReference type="GO" id="GO:0012505">
    <property type="term" value="C:endomembrane system"/>
    <property type="evidence" value="ECO:0007669"/>
    <property type="project" value="UniProtKB-SubCell"/>
</dbReference>
<dbReference type="Proteomes" id="UP000224634">
    <property type="component" value="Unassembled WGS sequence"/>
</dbReference>
<dbReference type="AlphaFoldDB" id="A0A2B7WKP7"/>
<dbReference type="PANTHER" id="PTHR10989:SF16">
    <property type="entry name" value="AT02829P-RELATED"/>
    <property type="match status" value="1"/>
</dbReference>
<organism evidence="7 8">
    <name type="scientific">Polytolypa hystricis (strain UAMH7299)</name>
    <dbReference type="NCBI Taxonomy" id="1447883"/>
    <lineage>
        <taxon>Eukaryota</taxon>
        <taxon>Fungi</taxon>
        <taxon>Dikarya</taxon>
        <taxon>Ascomycota</taxon>
        <taxon>Pezizomycotina</taxon>
        <taxon>Eurotiomycetes</taxon>
        <taxon>Eurotiomycetidae</taxon>
        <taxon>Onygenales</taxon>
        <taxon>Onygenales incertae sedis</taxon>
        <taxon>Polytolypa</taxon>
    </lineage>
</organism>
<sequence>MQKIAKPQSLENSHHHPLQRLRSPSRGVSTLIHLAGLISFAKSFKFIIDNPNQANEAYGWHFQYLTIIGLTLATLTCVAGLLADILLSRRLFLVKNVLSVCSAPLAVLVSLLYWGLRIIDERLVLPEWAVLNFWADVGFHAIPGIILVVDLLLLSPPWTITALPSMCIACAIAFSYWFWIELCYTNNGWYPYPIFGLLTTGWRVVLFLFSASMMTTNTIALKWLHARVNSSGAIKAH</sequence>
<dbReference type="OrthoDB" id="1898221at2759"/>
<reference evidence="7 8" key="1">
    <citation type="submission" date="2017-10" db="EMBL/GenBank/DDBJ databases">
        <title>Comparative genomics in systemic dimorphic fungi from Ajellomycetaceae.</title>
        <authorList>
            <person name="Munoz J.F."/>
            <person name="Mcewen J.G."/>
            <person name="Clay O.K."/>
            <person name="Cuomo C.A."/>
        </authorList>
    </citation>
    <scope>NUCLEOTIDE SEQUENCE [LARGE SCALE GENOMIC DNA]</scope>
    <source>
        <strain evidence="7 8">UAMH7299</strain>
    </source>
</reference>
<dbReference type="PANTHER" id="PTHR10989">
    <property type="entry name" value="ANDROGEN-INDUCED PROTEIN 1-RELATED"/>
    <property type="match status" value="1"/>
</dbReference>
<accession>A0A2B7WKP7</accession>
<keyword evidence="4 6" id="KW-0472">Membrane</keyword>
<name>A0A2B7WKP7_POLH7</name>
<dbReference type="STRING" id="1447883.A0A2B7WKP7"/>
<feature type="transmembrane region" description="Helical" evidence="6">
    <location>
        <begin position="97"/>
        <end position="116"/>
    </location>
</feature>
<evidence type="ECO:0000256" key="4">
    <source>
        <dbReference type="ARBA" id="ARBA00023136"/>
    </source>
</evidence>
<evidence type="ECO:0008006" key="9">
    <source>
        <dbReference type="Google" id="ProtNLM"/>
    </source>
</evidence>
<dbReference type="InterPro" id="IPR006838">
    <property type="entry name" value="ADTRP_AIG1"/>
</dbReference>